<evidence type="ECO:0000313" key="1">
    <source>
        <dbReference type="EMBL" id="TDC72749.1"/>
    </source>
</evidence>
<keyword evidence="1" id="KW-0223">Dioxygenase</keyword>
<organism evidence="1 2">
    <name type="scientific">Streptomyces hainanensis</name>
    <dbReference type="NCBI Taxonomy" id="402648"/>
    <lineage>
        <taxon>Bacteria</taxon>
        <taxon>Bacillati</taxon>
        <taxon>Actinomycetota</taxon>
        <taxon>Actinomycetes</taxon>
        <taxon>Kitasatosporales</taxon>
        <taxon>Streptomycetaceae</taxon>
        <taxon>Streptomyces</taxon>
    </lineage>
</organism>
<dbReference type="AlphaFoldDB" id="A0A4R4TEI3"/>
<sequence>MLTRAEIEEFVAHGFVRVGGAVPAEVVDRCRAELWEATGCDPRDPATWKEPVIRLGGFATPPFRAAANTPVLHEAFDQLVGPGKWRAPGGLGTFPVRFPSDAEPGDDGWHVEASFAGEAGEYRLSLRSRGRALLMLFLFSDVGPDDAPTRIRVGSHRDVPPLLADAGDDGREWFALCRDAVAASEGRPEAAATGRSGDVFLCHPFLVHAAQPHRGTVPRFMAQPPLHPTGPLDLDAASPSPVARPVVEALGRAAR</sequence>
<protein>
    <submittedName>
        <fullName evidence="1">Phytanoyl-CoA dioxygenase</fullName>
    </submittedName>
</protein>
<accession>A0A4R4TEI3</accession>
<keyword evidence="2" id="KW-1185">Reference proteome</keyword>
<keyword evidence="1" id="KW-0560">Oxidoreductase</keyword>
<dbReference type="Proteomes" id="UP000295345">
    <property type="component" value="Unassembled WGS sequence"/>
</dbReference>
<dbReference type="Gene3D" id="2.60.120.620">
    <property type="entry name" value="q2cbj1_9rhob like domain"/>
    <property type="match status" value="1"/>
</dbReference>
<comment type="caution">
    <text evidence="1">The sequence shown here is derived from an EMBL/GenBank/DDBJ whole genome shotgun (WGS) entry which is preliminary data.</text>
</comment>
<evidence type="ECO:0000313" key="2">
    <source>
        <dbReference type="Proteomes" id="UP000295345"/>
    </source>
</evidence>
<dbReference type="Pfam" id="PF05721">
    <property type="entry name" value="PhyH"/>
    <property type="match status" value="1"/>
</dbReference>
<dbReference type="InterPro" id="IPR008775">
    <property type="entry name" value="Phytyl_CoA_dOase-like"/>
</dbReference>
<dbReference type="OrthoDB" id="9798771at2"/>
<dbReference type="SUPFAM" id="SSF51197">
    <property type="entry name" value="Clavaminate synthase-like"/>
    <property type="match status" value="1"/>
</dbReference>
<dbReference type="EMBL" id="SMKI01000231">
    <property type="protein sequence ID" value="TDC72749.1"/>
    <property type="molecule type" value="Genomic_DNA"/>
</dbReference>
<gene>
    <name evidence="1" type="ORF">E1283_20920</name>
</gene>
<proteinExistence type="predicted"/>
<reference evidence="1 2" key="1">
    <citation type="submission" date="2019-03" db="EMBL/GenBank/DDBJ databases">
        <title>Draft genome sequences of novel Actinobacteria.</title>
        <authorList>
            <person name="Sahin N."/>
            <person name="Ay H."/>
            <person name="Saygin H."/>
        </authorList>
    </citation>
    <scope>NUCLEOTIDE SEQUENCE [LARGE SCALE GENOMIC DNA]</scope>
    <source>
        <strain evidence="1 2">DSM 41900</strain>
    </source>
</reference>
<dbReference type="GO" id="GO:0016706">
    <property type="term" value="F:2-oxoglutarate-dependent dioxygenase activity"/>
    <property type="evidence" value="ECO:0007669"/>
    <property type="project" value="UniProtKB-ARBA"/>
</dbReference>
<dbReference type="RefSeq" id="WP_132819640.1">
    <property type="nucleotide sequence ID" value="NZ_SMKI01000231.1"/>
</dbReference>
<name>A0A4R4TEI3_9ACTN</name>